<dbReference type="AlphaFoldDB" id="A0A3B1CEH8"/>
<gene>
    <name evidence="2" type="ORF">MNBD_NITROSPINAE02-491</name>
</gene>
<accession>A0A3B1CEH8</accession>
<evidence type="ECO:0000256" key="1">
    <source>
        <dbReference type="SAM" id="Phobius"/>
    </source>
</evidence>
<dbReference type="EMBL" id="UOGE01000063">
    <property type="protein sequence ID" value="VAX21070.1"/>
    <property type="molecule type" value="Genomic_DNA"/>
</dbReference>
<keyword evidence="1" id="KW-1133">Transmembrane helix</keyword>
<dbReference type="InterPro" id="IPR007404">
    <property type="entry name" value="YdjM-like"/>
</dbReference>
<evidence type="ECO:0008006" key="3">
    <source>
        <dbReference type="Google" id="ProtNLM"/>
    </source>
</evidence>
<feature type="transmembrane region" description="Helical" evidence="1">
    <location>
        <begin position="68"/>
        <end position="88"/>
    </location>
</feature>
<keyword evidence="1" id="KW-0812">Transmembrane</keyword>
<organism evidence="2">
    <name type="scientific">hydrothermal vent metagenome</name>
    <dbReference type="NCBI Taxonomy" id="652676"/>
    <lineage>
        <taxon>unclassified sequences</taxon>
        <taxon>metagenomes</taxon>
        <taxon>ecological metagenomes</taxon>
    </lineage>
</organism>
<keyword evidence="1" id="KW-0472">Membrane</keyword>
<feature type="transmembrane region" description="Helical" evidence="1">
    <location>
        <begin position="156"/>
        <end position="176"/>
    </location>
</feature>
<proteinExistence type="predicted"/>
<evidence type="ECO:0000313" key="2">
    <source>
        <dbReference type="EMBL" id="VAX21070.1"/>
    </source>
</evidence>
<name>A0A3B1CEH8_9ZZZZ</name>
<protein>
    <recommendedName>
        <fullName evidence="3">Membrane-bound metal-dependent hydrolase YdjM, induced during SOS response</fullName>
    </recommendedName>
</protein>
<reference evidence="2" key="1">
    <citation type="submission" date="2018-06" db="EMBL/GenBank/DDBJ databases">
        <authorList>
            <person name="Zhirakovskaya E."/>
        </authorList>
    </citation>
    <scope>NUCLEOTIDE SEQUENCE</scope>
</reference>
<sequence>MPTPLGHSLAGLAIFALSEKRGTRRHVPLGERLGWGALCVVASNAPDLDFIAWGKNGLELTSRYHHGLTHSIGFAVMFGLAISLWAAMRGFHSPGKVFVLTSSSIWMHAVMDLFGTDNYPVNGIGLPLLWPVTGRYFVAPVMPGVSRAHPFDPASLFGLGVEFVLYSSILLSVLFFTRKKNR</sequence>
<dbReference type="Pfam" id="PF04307">
    <property type="entry name" value="YdjM"/>
    <property type="match status" value="1"/>
</dbReference>